<feature type="transmembrane region" description="Helical" evidence="6">
    <location>
        <begin position="360"/>
        <end position="381"/>
    </location>
</feature>
<dbReference type="Proteomes" id="UP000002045">
    <property type="component" value="Chromosome"/>
</dbReference>
<keyword evidence="2" id="KW-1003">Cell membrane</keyword>
<dbReference type="InterPro" id="IPR050189">
    <property type="entry name" value="MFS_Efflux_Transporters"/>
</dbReference>
<dbReference type="InterPro" id="IPR020846">
    <property type="entry name" value="MFS_dom"/>
</dbReference>
<comment type="subcellular location">
    <subcellularLocation>
        <location evidence="1">Cell membrane</location>
        <topology evidence="1">Multi-pass membrane protein</topology>
    </subcellularLocation>
</comment>
<feature type="transmembrane region" description="Helical" evidence="6">
    <location>
        <begin position="158"/>
        <end position="177"/>
    </location>
</feature>
<dbReference type="RefSeq" id="WP_012986776.1">
    <property type="nucleotide sequence ID" value="NC_013892.1"/>
</dbReference>
<dbReference type="GO" id="GO:0005886">
    <property type="term" value="C:plasma membrane"/>
    <property type="evidence" value="ECO:0007669"/>
    <property type="project" value="UniProtKB-SubCell"/>
</dbReference>
<organism evidence="8 9">
    <name type="scientific">Xenorhabdus bovienii (strain SS-2004)</name>
    <name type="common">Xenorhabdus nematophila subsp. bovienii</name>
    <dbReference type="NCBI Taxonomy" id="406818"/>
    <lineage>
        <taxon>Bacteria</taxon>
        <taxon>Pseudomonadati</taxon>
        <taxon>Pseudomonadota</taxon>
        <taxon>Gammaproteobacteria</taxon>
        <taxon>Enterobacterales</taxon>
        <taxon>Morganellaceae</taxon>
        <taxon>Xenorhabdus</taxon>
    </lineage>
</organism>
<evidence type="ECO:0000256" key="1">
    <source>
        <dbReference type="ARBA" id="ARBA00004651"/>
    </source>
</evidence>
<feature type="transmembrane region" description="Helical" evidence="6">
    <location>
        <begin position="270"/>
        <end position="287"/>
    </location>
</feature>
<keyword evidence="4 6" id="KW-1133">Transmembrane helix</keyword>
<name>D3UYD1_XENBS</name>
<dbReference type="AlphaFoldDB" id="D3UYD1"/>
<evidence type="ECO:0000256" key="3">
    <source>
        <dbReference type="ARBA" id="ARBA00022692"/>
    </source>
</evidence>
<dbReference type="InterPro" id="IPR036259">
    <property type="entry name" value="MFS_trans_sf"/>
</dbReference>
<accession>D3UYD1</accession>
<dbReference type="SUPFAM" id="SSF103473">
    <property type="entry name" value="MFS general substrate transporter"/>
    <property type="match status" value="1"/>
</dbReference>
<dbReference type="EMBL" id="FN667741">
    <property type="protein sequence ID" value="CBJ79309.1"/>
    <property type="molecule type" value="Genomic_DNA"/>
</dbReference>
<dbReference type="CDD" id="cd17324">
    <property type="entry name" value="MFS_NepI_like"/>
    <property type="match status" value="1"/>
</dbReference>
<feature type="transmembrane region" description="Helical" evidence="6">
    <location>
        <begin position="331"/>
        <end position="354"/>
    </location>
</feature>
<dbReference type="PROSITE" id="PS50850">
    <property type="entry name" value="MFS"/>
    <property type="match status" value="1"/>
</dbReference>
<reference evidence="8" key="1">
    <citation type="journal article" date="2011" name="PLoS ONE">
        <title>The entomopathogenic bacterial endosymbionts xenorhabdus and photorhabdus: convergent lifestyles from divergent genomes.</title>
        <authorList>
            <person name="Chaston J.M."/>
            <person name="Suen G."/>
            <person name="Tucker S.L."/>
            <person name="Andersen A.W."/>
            <person name="Bhasin A."/>
            <person name="Bode E."/>
            <person name="Bode H.B."/>
            <person name="Brachmann A.O."/>
            <person name="Cowles C.E."/>
            <person name="Cowles K.N."/>
            <person name="Darby C."/>
            <person name="de Leon L."/>
            <person name="Drace K."/>
            <person name="Du Z."/>
            <person name="Givaudan A."/>
            <person name="Herbert Tran E.E."/>
            <person name="Jewell K.A."/>
            <person name="Knack J.J."/>
            <person name="Krasomil-Osterfeld K.C."/>
            <person name="Kukor R."/>
            <person name="Lanois A."/>
            <person name="Latreille P."/>
            <person name="Leimgruber N.K."/>
            <person name="Lipke C.M."/>
            <person name="Liu R."/>
            <person name="Lu X."/>
            <person name="Martens E.C."/>
            <person name="Marri P.R."/>
            <person name="Medigue C."/>
            <person name="Menard M.L."/>
            <person name="Miller N.M."/>
            <person name="Morales-Soto N."/>
            <person name="Norton S."/>
            <person name="Ogier J.C."/>
            <person name="Orchard S.S."/>
            <person name="Park D."/>
            <person name="Park Y."/>
            <person name="Qurollo B.A."/>
            <person name="Sugar D.R."/>
            <person name="Richards G.R."/>
            <person name="Rouy Z."/>
            <person name="Slominski B."/>
            <person name="Slominski K."/>
            <person name="Snyder H."/>
            <person name="Tjaden B.C."/>
            <person name="van der Hoeven R."/>
            <person name="Welch R.D."/>
            <person name="Wheeler C."/>
            <person name="Xiang B."/>
            <person name="Barbazuk B."/>
            <person name="Gaudriault S."/>
            <person name="Goodner B."/>
            <person name="Slater S.C."/>
            <person name="Forst S."/>
            <person name="Goldman B.S."/>
            <person name="Goodrich-Blair H."/>
        </authorList>
    </citation>
    <scope>NUCLEOTIDE SEQUENCE [LARGE SCALE GENOMIC DNA]</scope>
    <source>
        <strain evidence="8">SS-2004</strain>
    </source>
</reference>
<dbReference type="PANTHER" id="PTHR43124">
    <property type="entry name" value="PURINE EFFLUX PUMP PBUE"/>
    <property type="match status" value="1"/>
</dbReference>
<feature type="transmembrane region" description="Helical" evidence="6">
    <location>
        <begin position="99"/>
        <end position="120"/>
    </location>
</feature>
<dbReference type="eggNOG" id="COG2814">
    <property type="taxonomic scope" value="Bacteria"/>
</dbReference>
<evidence type="ECO:0000256" key="6">
    <source>
        <dbReference type="SAM" id="Phobius"/>
    </source>
</evidence>
<dbReference type="Pfam" id="PF07690">
    <property type="entry name" value="MFS_1"/>
    <property type="match status" value="1"/>
</dbReference>
<gene>
    <name evidence="8" type="ordered locus">XBJ1_0158</name>
</gene>
<keyword evidence="5 6" id="KW-0472">Membrane</keyword>
<evidence type="ECO:0000313" key="8">
    <source>
        <dbReference type="EMBL" id="CBJ79309.1"/>
    </source>
</evidence>
<feature type="transmembrane region" description="Helical" evidence="6">
    <location>
        <begin position="44"/>
        <end position="62"/>
    </location>
</feature>
<feature type="domain" description="Major facilitator superfamily (MFS) profile" evidence="7">
    <location>
        <begin position="4"/>
        <end position="385"/>
    </location>
</feature>
<feature type="transmembrane region" description="Helical" evidence="6">
    <location>
        <begin position="198"/>
        <end position="225"/>
    </location>
</feature>
<evidence type="ECO:0000259" key="7">
    <source>
        <dbReference type="PROSITE" id="PS50850"/>
    </source>
</evidence>
<evidence type="ECO:0000256" key="2">
    <source>
        <dbReference type="ARBA" id="ARBA00022475"/>
    </source>
</evidence>
<feature type="transmembrane region" description="Helical" evidence="6">
    <location>
        <begin position="237"/>
        <end position="258"/>
    </location>
</feature>
<dbReference type="PATRIC" id="fig|406818.4.peg.147"/>
<dbReference type="KEGG" id="xbo:XBJ1_0158"/>
<feature type="transmembrane region" description="Helical" evidence="6">
    <location>
        <begin position="69"/>
        <end position="87"/>
    </location>
</feature>
<dbReference type="STRING" id="406818.XBJ1_0158"/>
<feature type="transmembrane region" description="Helical" evidence="6">
    <location>
        <begin position="127"/>
        <end position="146"/>
    </location>
</feature>
<dbReference type="GO" id="GO:0022857">
    <property type="term" value="F:transmembrane transporter activity"/>
    <property type="evidence" value="ECO:0007669"/>
    <property type="project" value="InterPro"/>
</dbReference>
<feature type="transmembrane region" description="Helical" evidence="6">
    <location>
        <begin position="293"/>
        <end position="310"/>
    </location>
</feature>
<keyword evidence="3 6" id="KW-0812">Transmembrane</keyword>
<evidence type="ECO:0000256" key="5">
    <source>
        <dbReference type="ARBA" id="ARBA00023136"/>
    </source>
</evidence>
<proteinExistence type="predicted"/>
<evidence type="ECO:0000256" key="4">
    <source>
        <dbReference type="ARBA" id="ARBA00022989"/>
    </source>
</evidence>
<dbReference type="HOGENOM" id="CLU_001265_61_2_6"/>
<dbReference type="Gene3D" id="1.20.1250.20">
    <property type="entry name" value="MFS general substrate transporter like domains"/>
    <property type="match status" value="2"/>
</dbReference>
<dbReference type="InterPro" id="IPR011701">
    <property type="entry name" value="MFS"/>
</dbReference>
<sequence length="393" mass="40907">MPFVIYIFSLCAFALGLTEFLVIGLVSAISTDFHTSVESVGLTVTAYAVGATIGAPFLTAVTTRWSRKGVMLTTMMIFSIGSLAATFSSSVEMMIVSRFVAGLAHGLFLAVSASVATDLVPPEKSGAAVACVFTGLTLALALGVPIGTYLGSVVSWKFSFSLVTIFGLIGLIGLIFLMPANTGNKNDVIAHPVKSLSYIFSPTLLLGALVTVLGYTGAFTLYTYISPFLYQVTKVSIQTASYMMLIYGGFAAAGNIIGGKMTDAIGADRSVMIILLSLSADLLLMYFFGQSLIIMGILIAIIGAISYAAVPAMQARVISIAKYNVPEAIPVASGLNIAGFNAGIALGSVVGGIIISYLSIAYLALGGVVISLAGICVMIFLPRPTKILISQDE</sequence>
<evidence type="ECO:0000313" key="9">
    <source>
        <dbReference type="Proteomes" id="UP000002045"/>
    </source>
</evidence>
<protein>
    <submittedName>
        <fullName evidence="8">Major facilitator superfamily</fullName>
    </submittedName>
</protein>
<dbReference type="PANTHER" id="PTHR43124:SF3">
    <property type="entry name" value="CHLORAMPHENICOL EFFLUX PUMP RV0191"/>
    <property type="match status" value="1"/>
</dbReference>